<name>A0A844D6D4_9BURK</name>
<protein>
    <submittedName>
        <fullName evidence="1">Uncharacterized protein</fullName>
    </submittedName>
</protein>
<gene>
    <name evidence="1" type="ORF">GJ698_15120</name>
</gene>
<proteinExistence type="predicted"/>
<reference evidence="1 2" key="1">
    <citation type="submission" date="2019-11" db="EMBL/GenBank/DDBJ databases">
        <title>Novel species isolated from a subtropical stream in China.</title>
        <authorList>
            <person name="Lu H."/>
        </authorList>
    </citation>
    <scope>NUCLEOTIDE SEQUENCE [LARGE SCALE GENOMIC DNA]</scope>
    <source>
        <strain evidence="1 2">FT26W</strain>
    </source>
</reference>
<organism evidence="1 2">
    <name type="scientific">Duganella aquatilis</name>
    <dbReference type="NCBI Taxonomy" id="2666082"/>
    <lineage>
        <taxon>Bacteria</taxon>
        <taxon>Pseudomonadati</taxon>
        <taxon>Pseudomonadota</taxon>
        <taxon>Betaproteobacteria</taxon>
        <taxon>Burkholderiales</taxon>
        <taxon>Oxalobacteraceae</taxon>
        <taxon>Telluria group</taxon>
        <taxon>Duganella</taxon>
    </lineage>
</organism>
<comment type="caution">
    <text evidence="1">The sequence shown here is derived from an EMBL/GenBank/DDBJ whole genome shotgun (WGS) entry which is preliminary data.</text>
</comment>
<dbReference type="RefSeq" id="WP_154358477.1">
    <property type="nucleotide sequence ID" value="NZ_WKJL01000010.1"/>
</dbReference>
<evidence type="ECO:0000313" key="2">
    <source>
        <dbReference type="Proteomes" id="UP000439986"/>
    </source>
</evidence>
<dbReference type="EMBL" id="WKJL01000010">
    <property type="protein sequence ID" value="MRW85415.1"/>
    <property type="molecule type" value="Genomic_DNA"/>
</dbReference>
<accession>A0A844D6D4</accession>
<sequence length="352" mass="38564">MRVIPPITITDSMLVNSSIVEVPPAMHAMGTTYAAGATASVGTVGQVITVYRSKQAGNVGHAPASSPDWWLNIGDTYAAYDPAATYGLGDTVIDPVAHLVYESQIAANHGQPLTTGTAWLDLEQPTNKWASFDQLRNTQAVAPVDVVQSIAPGQRVNSIAVIGLDARWVTITVSVGGVVKYTVTVDLSKRKSRSWSQYYFGLFPMRTSVQFFNLPPYRNATITVTASKVNGQRGVGGIILGNSVYLGEAQYEATSDHLNFSAIERRDDGKLKLVPERSVPKVDLTIWFDKELTSQLLDVRSQLNGRPAVWSGLDDFKLDYFEPLFIYGPHKEFSLNLKEFEFGVATLQVEEM</sequence>
<evidence type="ECO:0000313" key="1">
    <source>
        <dbReference type="EMBL" id="MRW85415.1"/>
    </source>
</evidence>
<dbReference type="AlphaFoldDB" id="A0A844D6D4"/>
<dbReference type="Proteomes" id="UP000439986">
    <property type="component" value="Unassembled WGS sequence"/>
</dbReference>
<keyword evidence="2" id="KW-1185">Reference proteome</keyword>